<dbReference type="AlphaFoldDB" id="A0A0H5Q370"/>
<organism evidence="4">
    <name type="scientific">uncultured prokaryote</name>
    <dbReference type="NCBI Taxonomy" id="198431"/>
    <lineage>
        <taxon>unclassified sequences</taxon>
        <taxon>environmental samples</taxon>
    </lineage>
</organism>
<geneLocation type="plasmid" evidence="4">
    <name>pRGFK1115</name>
</geneLocation>
<evidence type="ECO:0000313" key="4">
    <source>
        <dbReference type="EMBL" id="CRY96506.1"/>
    </source>
</evidence>
<accession>A0A0H5Q370</accession>
<dbReference type="Gene3D" id="3.30.930.30">
    <property type="match status" value="1"/>
</dbReference>
<feature type="domain" description="MobA/MobL protein" evidence="3">
    <location>
        <begin position="17"/>
        <end position="222"/>
    </location>
</feature>
<evidence type="ECO:0000259" key="3">
    <source>
        <dbReference type="Pfam" id="PF03389"/>
    </source>
</evidence>
<sequence>MAIYHCSMKSISRGAGQSIVAAAAYRNACKLEDERTGEVHDYRRKHGLESSSIYLPSGVNPSWAQDRARLWNAAEAAEKRKDARLGREIVLALPEELNTEQRRELAGEMASHIAERYGLAVDVAIHQPSRQGDQRNHHAHILMSSRRITSHGFGEKARELDDHKRGPVEVEHIRAKWAQLANYALELAGHRKMIDHRSLVAQGVKRMPTLHLGASATAMERKGIHTRLGDRNRDAKAINARLQEINAELAEIANRAAEPEQVKAHPAEEVQSHQEPEPTKINKAAFAAQLDALARSSEPHKVDKYYAEWAQPYIDAVGRQPTVQMAEDCLQRARHDASPEGKAELQKVRNALDKCVKGVGTVGQQSSMCKRALNAYRMHPDRMRDGASALDDVKRSLALAITGLEHGMEL</sequence>
<name>A0A0H5Q370_9ZZZZ</name>
<keyword evidence="4" id="KW-0614">Plasmid</keyword>
<evidence type="ECO:0000256" key="2">
    <source>
        <dbReference type="SAM" id="MobiDB-lite"/>
    </source>
</evidence>
<reference evidence="4" key="2">
    <citation type="submission" date="2015-07" db="EMBL/GenBank/DDBJ databases">
        <title>Plasmids, circular viruses and viroids from rat gut.</title>
        <authorList>
            <person name="Jorgensen T.J."/>
            <person name="Hansen M.A."/>
            <person name="Xu Z."/>
            <person name="Tabak M.A."/>
            <person name="Sorensen S.J."/>
            <person name="Hansen L.H."/>
        </authorList>
    </citation>
    <scope>NUCLEOTIDE SEQUENCE</scope>
    <source>
        <plasmid evidence="4">pRGFK1115</plasmid>
    </source>
</reference>
<feature type="region of interest" description="Disordered" evidence="2">
    <location>
        <begin position="258"/>
        <end position="278"/>
    </location>
</feature>
<dbReference type="NCBIfam" id="NF041496">
    <property type="entry name" value="MobQ"/>
    <property type="match status" value="1"/>
</dbReference>
<dbReference type="EMBL" id="LN853696">
    <property type="protein sequence ID" value="CRY96506.1"/>
    <property type="molecule type" value="Genomic_DNA"/>
</dbReference>
<keyword evidence="1" id="KW-0184">Conjugation</keyword>
<protein>
    <recommendedName>
        <fullName evidence="3">MobA/MobL protein domain-containing protein</fullName>
    </recommendedName>
</protein>
<proteinExistence type="predicted"/>
<dbReference type="InterPro" id="IPR005053">
    <property type="entry name" value="MobA_MobL"/>
</dbReference>
<dbReference type="Pfam" id="PF03389">
    <property type="entry name" value="MobA_MobL"/>
    <property type="match status" value="1"/>
</dbReference>
<evidence type="ECO:0000256" key="1">
    <source>
        <dbReference type="ARBA" id="ARBA00022971"/>
    </source>
</evidence>
<reference evidence="4" key="1">
    <citation type="submission" date="2015-06" db="EMBL/GenBank/DDBJ databases">
        <authorList>
            <person name="Joergensen T."/>
        </authorList>
    </citation>
    <scope>NUCLEOTIDE SEQUENCE</scope>
    <source>
        <plasmid evidence="4">pRGFK1115</plasmid>
    </source>
</reference>